<organism evidence="2 3">
    <name type="scientific">Polarella glacialis</name>
    <name type="common">Dinoflagellate</name>
    <dbReference type="NCBI Taxonomy" id="89957"/>
    <lineage>
        <taxon>Eukaryota</taxon>
        <taxon>Sar</taxon>
        <taxon>Alveolata</taxon>
        <taxon>Dinophyceae</taxon>
        <taxon>Suessiales</taxon>
        <taxon>Suessiaceae</taxon>
        <taxon>Polarella</taxon>
    </lineage>
</organism>
<comment type="caution">
    <text evidence="2">The sequence shown here is derived from an EMBL/GenBank/DDBJ whole genome shotgun (WGS) entry which is preliminary data.</text>
</comment>
<reference evidence="2" key="1">
    <citation type="submission" date="2021-02" db="EMBL/GenBank/DDBJ databases">
        <authorList>
            <person name="Dougan E. K."/>
            <person name="Rhodes N."/>
            <person name="Thang M."/>
            <person name="Chan C."/>
        </authorList>
    </citation>
    <scope>NUCLEOTIDE SEQUENCE</scope>
</reference>
<evidence type="ECO:0000313" key="3">
    <source>
        <dbReference type="Proteomes" id="UP000626109"/>
    </source>
</evidence>
<protein>
    <submittedName>
        <fullName evidence="2">Uncharacterized protein</fullName>
    </submittedName>
</protein>
<evidence type="ECO:0000256" key="1">
    <source>
        <dbReference type="SAM" id="MobiDB-lite"/>
    </source>
</evidence>
<dbReference type="AlphaFoldDB" id="A0A813L2E9"/>
<sequence>MESWMYSTPARVENKGKGKGKGKGKNEGASSTDGKRRRTESSTAVSSRDIVGLATATAELSLETARTARVQTGLAVTTLLVPECPTLAAVLTAETDSAQPPYSDVLRWARLVVGLSTEEKVSMPHRSVLIEHCKSTATPDQLLGSVLSCSISPTFANNKLIKVQFAVSATLHEVAAAIIGALRELGGEAKYGPPPRSSAERAVRTSLNSFFHQ</sequence>
<gene>
    <name evidence="2" type="ORF">PGLA2088_LOCUS40093</name>
</gene>
<dbReference type="EMBL" id="CAJNNW010033373">
    <property type="protein sequence ID" value="CAE8718447.1"/>
    <property type="molecule type" value="Genomic_DNA"/>
</dbReference>
<evidence type="ECO:0000313" key="2">
    <source>
        <dbReference type="EMBL" id="CAE8718447.1"/>
    </source>
</evidence>
<proteinExistence type="predicted"/>
<accession>A0A813L2E9</accession>
<feature type="region of interest" description="Disordered" evidence="1">
    <location>
        <begin position="1"/>
        <end position="48"/>
    </location>
</feature>
<name>A0A813L2E9_POLGL</name>
<dbReference type="Proteomes" id="UP000626109">
    <property type="component" value="Unassembled WGS sequence"/>
</dbReference>